<evidence type="ECO:0000259" key="6">
    <source>
        <dbReference type="PROSITE" id="PS51900"/>
    </source>
</evidence>
<dbReference type="InterPro" id="IPR013762">
    <property type="entry name" value="Integrase-like_cat_sf"/>
</dbReference>
<evidence type="ECO:0000256" key="2">
    <source>
        <dbReference type="ARBA" id="ARBA00023125"/>
    </source>
</evidence>
<accession>A0A1F5YBW4</accession>
<dbReference type="AlphaFoldDB" id="A0A1F5YBW4"/>
<gene>
    <name evidence="7" type="ORF">A2Z06_01350</name>
</gene>
<organism evidence="7 8">
    <name type="scientific">Candidatus Glassbacteria bacterium RBG_16_58_8</name>
    <dbReference type="NCBI Taxonomy" id="1817866"/>
    <lineage>
        <taxon>Bacteria</taxon>
        <taxon>Candidatus Glassiibacteriota</taxon>
    </lineage>
</organism>
<dbReference type="InterPro" id="IPR002104">
    <property type="entry name" value="Integrase_catalytic"/>
</dbReference>
<reference evidence="7 8" key="1">
    <citation type="journal article" date="2016" name="Nat. Commun.">
        <title>Thousands of microbial genomes shed light on interconnected biogeochemical processes in an aquifer system.</title>
        <authorList>
            <person name="Anantharaman K."/>
            <person name="Brown C.T."/>
            <person name="Hug L.A."/>
            <person name="Sharon I."/>
            <person name="Castelle C.J."/>
            <person name="Probst A.J."/>
            <person name="Thomas B.C."/>
            <person name="Singh A."/>
            <person name="Wilkins M.J."/>
            <person name="Karaoz U."/>
            <person name="Brodie E.L."/>
            <person name="Williams K.H."/>
            <person name="Hubbard S.S."/>
            <person name="Banfield J.F."/>
        </authorList>
    </citation>
    <scope>NUCLEOTIDE SEQUENCE [LARGE SCALE GENOMIC DNA]</scope>
</reference>
<dbReference type="Gene3D" id="1.10.150.130">
    <property type="match status" value="1"/>
</dbReference>
<dbReference type="InterPro" id="IPR011010">
    <property type="entry name" value="DNA_brk_join_enz"/>
</dbReference>
<dbReference type="Gene3D" id="1.10.443.10">
    <property type="entry name" value="Intergrase catalytic core"/>
    <property type="match status" value="1"/>
</dbReference>
<evidence type="ECO:0000313" key="7">
    <source>
        <dbReference type="EMBL" id="OGF97680.1"/>
    </source>
</evidence>
<feature type="domain" description="Tyr recombinase" evidence="5">
    <location>
        <begin position="125"/>
        <end position="303"/>
    </location>
</feature>
<dbReference type="SUPFAM" id="SSF56349">
    <property type="entry name" value="DNA breaking-rejoining enzymes"/>
    <property type="match status" value="1"/>
</dbReference>
<dbReference type="InterPro" id="IPR050090">
    <property type="entry name" value="Tyrosine_recombinase_XerCD"/>
</dbReference>
<evidence type="ECO:0000256" key="3">
    <source>
        <dbReference type="ARBA" id="ARBA00023172"/>
    </source>
</evidence>
<dbReference type="InterPro" id="IPR044068">
    <property type="entry name" value="CB"/>
</dbReference>
<dbReference type="PANTHER" id="PTHR30349">
    <property type="entry name" value="PHAGE INTEGRASE-RELATED"/>
    <property type="match status" value="1"/>
</dbReference>
<keyword evidence="3" id="KW-0233">DNA recombination</keyword>
<dbReference type="PROSITE" id="PS51898">
    <property type="entry name" value="TYR_RECOMBINASE"/>
    <property type="match status" value="1"/>
</dbReference>
<dbReference type="GO" id="GO:0015074">
    <property type="term" value="P:DNA integration"/>
    <property type="evidence" value="ECO:0007669"/>
    <property type="project" value="InterPro"/>
</dbReference>
<evidence type="ECO:0000259" key="5">
    <source>
        <dbReference type="PROSITE" id="PS51898"/>
    </source>
</evidence>
<comment type="caution">
    <text evidence="7">The sequence shown here is derived from an EMBL/GenBank/DDBJ whole genome shotgun (WGS) entry which is preliminary data.</text>
</comment>
<dbReference type="GO" id="GO:0003677">
    <property type="term" value="F:DNA binding"/>
    <property type="evidence" value="ECO:0007669"/>
    <property type="project" value="UniProtKB-UniRule"/>
</dbReference>
<dbReference type="Proteomes" id="UP000179034">
    <property type="component" value="Unassembled WGS sequence"/>
</dbReference>
<evidence type="ECO:0008006" key="9">
    <source>
        <dbReference type="Google" id="ProtNLM"/>
    </source>
</evidence>
<evidence type="ECO:0000256" key="1">
    <source>
        <dbReference type="ARBA" id="ARBA00008857"/>
    </source>
</evidence>
<sequence length="311" mass="33947">MALVPVSDVAVSLDLRERISSLLADFLSRRSDRTRAAYDADLRNFASFLKGSSPLEAVSLLLSHGPGEGNGLALRYRNEMISAGLSAATANRRLSSLRSVVKLARTIGLVSWGLEIEGEKAEAYRDTRGPGRGELLRILAGLQEDLSPKGRRDLAIFRLLLDLGLRRGEIASLDLEDVDLAGERILVLGKGRTAKEPMTLPQETARALEAWISARGPDPGPLFLNYDRARKGDGRLTGAALYYLAKEWGARRPHGIRHAAITEVLNLTGGDVRKAARFSRHRDIRTLARYDDNRSDLGGEAARLLASSFPG</sequence>
<comment type="similarity">
    <text evidence="1">Belongs to the 'phage' integrase family.</text>
</comment>
<protein>
    <recommendedName>
        <fullName evidence="9">Integrase</fullName>
    </recommendedName>
</protein>
<dbReference type="Pfam" id="PF00589">
    <property type="entry name" value="Phage_integrase"/>
    <property type="match status" value="1"/>
</dbReference>
<dbReference type="GO" id="GO:0006310">
    <property type="term" value="P:DNA recombination"/>
    <property type="evidence" value="ECO:0007669"/>
    <property type="project" value="UniProtKB-KW"/>
</dbReference>
<proteinExistence type="inferred from homology"/>
<keyword evidence="2 4" id="KW-0238">DNA-binding</keyword>
<dbReference type="EMBL" id="MFIW01000070">
    <property type="protein sequence ID" value="OGF97680.1"/>
    <property type="molecule type" value="Genomic_DNA"/>
</dbReference>
<dbReference type="PROSITE" id="PS51900">
    <property type="entry name" value="CB"/>
    <property type="match status" value="1"/>
</dbReference>
<dbReference type="PANTHER" id="PTHR30349:SF64">
    <property type="entry name" value="PROPHAGE INTEGRASE INTD-RELATED"/>
    <property type="match status" value="1"/>
</dbReference>
<feature type="domain" description="Core-binding (CB)" evidence="6">
    <location>
        <begin position="17"/>
        <end position="105"/>
    </location>
</feature>
<name>A0A1F5YBW4_9BACT</name>
<evidence type="ECO:0000256" key="4">
    <source>
        <dbReference type="PROSITE-ProRule" id="PRU01248"/>
    </source>
</evidence>
<dbReference type="InterPro" id="IPR010998">
    <property type="entry name" value="Integrase_recombinase_N"/>
</dbReference>
<evidence type="ECO:0000313" key="8">
    <source>
        <dbReference type="Proteomes" id="UP000179034"/>
    </source>
</evidence>